<gene>
    <name evidence="7" type="ORF">UR42_C0004G0003</name>
</gene>
<evidence type="ECO:0000256" key="1">
    <source>
        <dbReference type="ARBA" id="ARBA00004141"/>
    </source>
</evidence>
<dbReference type="InterPro" id="IPR007016">
    <property type="entry name" value="O-antigen_ligase-rel_domated"/>
</dbReference>
<dbReference type="AlphaFoldDB" id="A0A0G0CNJ6"/>
<keyword evidence="3 5" id="KW-1133">Transmembrane helix</keyword>
<sequence length="362" mass="42483">MIILFYLTALLFSLGQLGRVSFFNQQVNFYLYEVALTFNLFILFWKYRFEPIKEAWKKFKPLFFFLIILLISLLIDWAKYSLFENTVASLYFFRLVLYFSTYFFYLRYHVKIDKKFSKVIKNGVFIIAVLTIISTVIQYFLYPDLRNLFYQGWDPHLYRTFGVFFDTSVAAAIFGIFFLTINQPIVKMIYLVLVALSFSRSIYLGFSITLIYLFIRQKQLKKIVLFLLFFITLIFVIPKPAGEGVNLKRIYSIASRAEDYRQGIDLWKKKPIFGYGYNRIRYIKNSDSVHSGAAFSSSFLTILVSSGVLGLLSFIWTLWNLSKSNKIAPILLIFLCIVSLFDNVLLHPFILFLLFISLTPNP</sequence>
<comment type="caution">
    <text evidence="7">The sequence shown here is derived from an EMBL/GenBank/DDBJ whole genome shotgun (WGS) entry which is preliminary data.</text>
</comment>
<evidence type="ECO:0000256" key="2">
    <source>
        <dbReference type="ARBA" id="ARBA00022692"/>
    </source>
</evidence>
<feature type="transmembrane region" description="Helical" evidence="5">
    <location>
        <begin position="90"/>
        <end position="108"/>
    </location>
</feature>
<keyword evidence="4 5" id="KW-0472">Membrane</keyword>
<dbReference type="Pfam" id="PF04932">
    <property type="entry name" value="Wzy_C"/>
    <property type="match status" value="1"/>
</dbReference>
<dbReference type="PANTHER" id="PTHR37422">
    <property type="entry name" value="TEICHURONIC ACID BIOSYNTHESIS PROTEIN TUAE"/>
    <property type="match status" value="1"/>
</dbReference>
<organism evidence="7 8">
    <name type="scientific">Candidatus Roizmanbacteria bacterium GW2011_GWA2_33_33</name>
    <dbReference type="NCBI Taxonomy" id="1618476"/>
    <lineage>
        <taxon>Bacteria</taxon>
        <taxon>Candidatus Roizmaniibacteriota</taxon>
    </lineage>
</organism>
<feature type="transmembrane region" description="Helical" evidence="5">
    <location>
        <begin position="29"/>
        <end position="47"/>
    </location>
</feature>
<reference evidence="7 8" key="1">
    <citation type="journal article" date="2015" name="Nature">
        <title>rRNA introns, odd ribosomes, and small enigmatic genomes across a large radiation of phyla.</title>
        <authorList>
            <person name="Brown C.T."/>
            <person name="Hug L.A."/>
            <person name="Thomas B.C."/>
            <person name="Sharon I."/>
            <person name="Castelle C.J."/>
            <person name="Singh A."/>
            <person name="Wilkins M.J."/>
            <person name="Williams K.H."/>
            <person name="Banfield J.F."/>
        </authorList>
    </citation>
    <scope>NUCLEOTIDE SEQUENCE [LARGE SCALE GENOMIC DNA]</scope>
</reference>
<feature type="transmembrane region" description="Helical" evidence="5">
    <location>
        <begin position="331"/>
        <end position="356"/>
    </location>
</feature>
<feature type="transmembrane region" description="Helical" evidence="5">
    <location>
        <begin position="161"/>
        <end position="181"/>
    </location>
</feature>
<dbReference type="PANTHER" id="PTHR37422:SF13">
    <property type="entry name" value="LIPOPOLYSACCHARIDE BIOSYNTHESIS PROTEIN PA4999-RELATED"/>
    <property type="match status" value="1"/>
</dbReference>
<feature type="transmembrane region" description="Helical" evidence="5">
    <location>
        <begin position="188"/>
        <end position="214"/>
    </location>
</feature>
<feature type="transmembrane region" description="Helical" evidence="5">
    <location>
        <begin position="59"/>
        <end position="78"/>
    </location>
</feature>
<evidence type="ECO:0000256" key="3">
    <source>
        <dbReference type="ARBA" id="ARBA00022989"/>
    </source>
</evidence>
<keyword evidence="2 5" id="KW-0812">Transmembrane</keyword>
<comment type="subcellular location">
    <subcellularLocation>
        <location evidence="1">Membrane</location>
        <topology evidence="1">Multi-pass membrane protein</topology>
    </subcellularLocation>
</comment>
<dbReference type="EMBL" id="LBPD01000004">
    <property type="protein sequence ID" value="KKP52800.1"/>
    <property type="molecule type" value="Genomic_DNA"/>
</dbReference>
<evidence type="ECO:0000256" key="5">
    <source>
        <dbReference type="SAM" id="Phobius"/>
    </source>
</evidence>
<proteinExistence type="predicted"/>
<evidence type="ECO:0000313" key="8">
    <source>
        <dbReference type="Proteomes" id="UP000034045"/>
    </source>
</evidence>
<evidence type="ECO:0000259" key="6">
    <source>
        <dbReference type="Pfam" id="PF04932"/>
    </source>
</evidence>
<dbReference type="GO" id="GO:0016020">
    <property type="term" value="C:membrane"/>
    <property type="evidence" value="ECO:0007669"/>
    <property type="project" value="UniProtKB-SubCell"/>
</dbReference>
<feature type="transmembrane region" description="Helical" evidence="5">
    <location>
        <begin position="299"/>
        <end position="319"/>
    </location>
</feature>
<evidence type="ECO:0000313" key="7">
    <source>
        <dbReference type="EMBL" id="KKP52800.1"/>
    </source>
</evidence>
<accession>A0A0G0CNJ6</accession>
<feature type="domain" description="O-antigen ligase-related" evidence="6">
    <location>
        <begin position="188"/>
        <end position="315"/>
    </location>
</feature>
<dbReference type="InterPro" id="IPR051533">
    <property type="entry name" value="WaaL-like"/>
</dbReference>
<protein>
    <recommendedName>
        <fullName evidence="6">O-antigen ligase-related domain-containing protein</fullName>
    </recommendedName>
</protein>
<name>A0A0G0CNJ6_9BACT</name>
<feature type="transmembrane region" description="Helical" evidence="5">
    <location>
        <begin position="120"/>
        <end position="141"/>
    </location>
</feature>
<evidence type="ECO:0000256" key="4">
    <source>
        <dbReference type="ARBA" id="ARBA00023136"/>
    </source>
</evidence>
<dbReference type="Proteomes" id="UP000034045">
    <property type="component" value="Unassembled WGS sequence"/>
</dbReference>
<feature type="transmembrane region" description="Helical" evidence="5">
    <location>
        <begin position="220"/>
        <end position="238"/>
    </location>
</feature>